<name>A0A7J6KLZ1_PERCH</name>
<feature type="non-terminal residue" evidence="1">
    <location>
        <position position="1"/>
    </location>
</feature>
<dbReference type="OrthoDB" id="8036689at2759"/>
<keyword evidence="2" id="KW-1185">Reference proteome</keyword>
<evidence type="ECO:0000313" key="1">
    <source>
        <dbReference type="EMBL" id="KAF4647974.1"/>
    </source>
</evidence>
<proteinExistence type="predicted"/>
<feature type="non-terminal residue" evidence="1">
    <location>
        <position position="338"/>
    </location>
</feature>
<evidence type="ECO:0000313" key="2">
    <source>
        <dbReference type="Proteomes" id="UP000591131"/>
    </source>
</evidence>
<dbReference type="AlphaFoldDB" id="A0A7J6KLZ1"/>
<accession>A0A7J6KLZ1</accession>
<gene>
    <name evidence="1" type="ORF">FOL47_003904</name>
</gene>
<sequence>KIVCDQLICYVDASKEAWGVDVRTIDGVRVRAKGGLFSKEKRDKWTIPRKELLALIYGRDLLTEIWKSVPVSKRSHCSALFLTDSQINCYRLHKEVQSSGTKAWEIKNIEALRNWFQNHKVKLKHVVTNLNSADAITRGVCDNTVTSADIRDVASWWIGADCVGEAPWGPTVDFKFEEGEGSDEGDTQTVEEKLKGLDHHTGEDHDEFCVLRLEGEPVNDSLEMVIAKHRRLLEGVRRWKAKAIGMDYEPPSYQDSWISLIKFKQSQATDVCGIRSVLEGKSDGSYQISGKKRRHILASFAVCPKTDVVVRRVRQDRSANIVNQVVVPSDDSLVNLLM</sequence>
<reference evidence="1 2" key="1">
    <citation type="submission" date="2020-04" db="EMBL/GenBank/DDBJ databases">
        <title>Perkinsus chesapeaki whole genome sequence.</title>
        <authorList>
            <person name="Bogema D.R."/>
        </authorList>
    </citation>
    <scope>NUCLEOTIDE SEQUENCE [LARGE SCALE GENOMIC DNA]</scope>
    <source>
        <strain evidence="1">ATCC PRA-425</strain>
    </source>
</reference>
<organism evidence="1 2">
    <name type="scientific">Perkinsus chesapeaki</name>
    <name type="common">Clam parasite</name>
    <name type="synonym">Perkinsus andrewsi</name>
    <dbReference type="NCBI Taxonomy" id="330153"/>
    <lineage>
        <taxon>Eukaryota</taxon>
        <taxon>Sar</taxon>
        <taxon>Alveolata</taxon>
        <taxon>Perkinsozoa</taxon>
        <taxon>Perkinsea</taxon>
        <taxon>Perkinsida</taxon>
        <taxon>Perkinsidae</taxon>
        <taxon>Perkinsus</taxon>
    </lineage>
</organism>
<dbReference type="EMBL" id="JAAPAO010002258">
    <property type="protein sequence ID" value="KAF4647974.1"/>
    <property type="molecule type" value="Genomic_DNA"/>
</dbReference>
<comment type="caution">
    <text evidence="1">The sequence shown here is derived from an EMBL/GenBank/DDBJ whole genome shotgun (WGS) entry which is preliminary data.</text>
</comment>
<protein>
    <submittedName>
        <fullName evidence="1">Uncharacterized protein</fullName>
    </submittedName>
</protein>
<dbReference type="Proteomes" id="UP000591131">
    <property type="component" value="Unassembled WGS sequence"/>
</dbReference>